<sequence>MGLYNPPICQATPGEMKKISQHASHQYALILECIWKYRNQVVHLGKFDNPLNIIKALEFRVLEHIQSVEGEHSPKLGSQSPWCPPPNGTIKINVDVAIHASSASIATVARDDSGMVLKAWAKKTSTAYPIVAEASAIIWALQLAKSENWRWIMVESDSKNCVDTLLQESFGCYWNISAICNDIKCLALEFFSCCFRWVRHEANMLAHALAKYCLSHCLPVIYFPNNLPVPVVVA</sequence>
<dbReference type="InterPro" id="IPR052929">
    <property type="entry name" value="RNase_H-like_EbsB-rel"/>
</dbReference>
<dbReference type="PANTHER" id="PTHR47074">
    <property type="entry name" value="BNAC02G40300D PROTEIN"/>
    <property type="match status" value="1"/>
</dbReference>
<dbReference type="PANTHER" id="PTHR47074:SF48">
    <property type="entry name" value="POLYNUCLEOTIDYL TRANSFERASE, RIBONUCLEASE H-LIKE SUPERFAMILY PROTEIN"/>
    <property type="match status" value="1"/>
</dbReference>
<evidence type="ECO:0000259" key="1">
    <source>
        <dbReference type="Pfam" id="PF13456"/>
    </source>
</evidence>
<dbReference type="SUPFAM" id="SSF53098">
    <property type="entry name" value="Ribonuclease H-like"/>
    <property type="match status" value="1"/>
</dbReference>
<reference evidence="2" key="1">
    <citation type="submission" date="2018-02" db="EMBL/GenBank/DDBJ databases">
        <authorList>
            <person name="Cohen D.B."/>
            <person name="Kent A.D."/>
        </authorList>
    </citation>
    <scope>NUCLEOTIDE SEQUENCE</scope>
</reference>
<gene>
    <name evidence="2" type="ORF">FSB_LOCUS920</name>
</gene>
<protein>
    <recommendedName>
        <fullName evidence="1">RNase H type-1 domain-containing protein</fullName>
    </recommendedName>
</protein>
<feature type="domain" description="RNase H type-1" evidence="1">
    <location>
        <begin position="93"/>
        <end position="213"/>
    </location>
</feature>
<name>A0A2N9EEC0_FAGSY</name>
<organism evidence="2">
    <name type="scientific">Fagus sylvatica</name>
    <name type="common">Beechnut</name>
    <dbReference type="NCBI Taxonomy" id="28930"/>
    <lineage>
        <taxon>Eukaryota</taxon>
        <taxon>Viridiplantae</taxon>
        <taxon>Streptophyta</taxon>
        <taxon>Embryophyta</taxon>
        <taxon>Tracheophyta</taxon>
        <taxon>Spermatophyta</taxon>
        <taxon>Magnoliopsida</taxon>
        <taxon>eudicotyledons</taxon>
        <taxon>Gunneridae</taxon>
        <taxon>Pentapetalae</taxon>
        <taxon>rosids</taxon>
        <taxon>fabids</taxon>
        <taxon>Fagales</taxon>
        <taxon>Fagaceae</taxon>
        <taxon>Fagus</taxon>
    </lineage>
</organism>
<dbReference type="Gene3D" id="3.30.420.10">
    <property type="entry name" value="Ribonuclease H-like superfamily/Ribonuclease H"/>
    <property type="match status" value="1"/>
</dbReference>
<evidence type="ECO:0000313" key="2">
    <source>
        <dbReference type="EMBL" id="SPC73038.1"/>
    </source>
</evidence>
<dbReference type="EMBL" id="OIVN01000036">
    <property type="protein sequence ID" value="SPC73038.1"/>
    <property type="molecule type" value="Genomic_DNA"/>
</dbReference>
<dbReference type="GO" id="GO:0004523">
    <property type="term" value="F:RNA-DNA hybrid ribonuclease activity"/>
    <property type="evidence" value="ECO:0007669"/>
    <property type="project" value="InterPro"/>
</dbReference>
<dbReference type="InterPro" id="IPR012337">
    <property type="entry name" value="RNaseH-like_sf"/>
</dbReference>
<dbReference type="GO" id="GO:0003676">
    <property type="term" value="F:nucleic acid binding"/>
    <property type="evidence" value="ECO:0007669"/>
    <property type="project" value="InterPro"/>
</dbReference>
<accession>A0A2N9EEC0</accession>
<dbReference type="Pfam" id="PF13456">
    <property type="entry name" value="RVT_3"/>
    <property type="match status" value="1"/>
</dbReference>
<dbReference type="AlphaFoldDB" id="A0A2N9EEC0"/>
<dbReference type="InterPro" id="IPR002156">
    <property type="entry name" value="RNaseH_domain"/>
</dbReference>
<dbReference type="InterPro" id="IPR036397">
    <property type="entry name" value="RNaseH_sf"/>
</dbReference>
<dbReference type="InterPro" id="IPR044730">
    <property type="entry name" value="RNase_H-like_dom_plant"/>
</dbReference>
<proteinExistence type="predicted"/>
<dbReference type="CDD" id="cd06222">
    <property type="entry name" value="RNase_H_like"/>
    <property type="match status" value="1"/>
</dbReference>